<name>A0A172UL80_9MYCO</name>
<evidence type="ECO:0000313" key="2">
    <source>
        <dbReference type="EMBL" id="ANE79766.1"/>
    </source>
</evidence>
<protein>
    <submittedName>
        <fullName evidence="2">Uncharacterized protein</fullName>
    </submittedName>
</protein>
<dbReference type="AlphaFoldDB" id="A0A172UL80"/>
<keyword evidence="3" id="KW-1185">Reference proteome</keyword>
<dbReference type="KEGG" id="madi:A7U43_10935"/>
<proteinExistence type="predicted"/>
<organism evidence="2 3">
    <name type="scientific">Mycobacterium adipatum</name>
    <dbReference type="NCBI Taxonomy" id="1682113"/>
    <lineage>
        <taxon>Bacteria</taxon>
        <taxon>Bacillati</taxon>
        <taxon>Actinomycetota</taxon>
        <taxon>Actinomycetes</taxon>
        <taxon>Mycobacteriales</taxon>
        <taxon>Mycobacteriaceae</taxon>
        <taxon>Mycobacterium</taxon>
    </lineage>
</organism>
<reference evidence="2 3" key="1">
    <citation type="submission" date="2016-05" db="EMBL/GenBank/DDBJ databases">
        <title>Complete genome sequence of a phthalic acid esters degrading Mycobacterium sp. YC-RL4.</title>
        <authorList>
            <person name="Ren L."/>
            <person name="Fan S."/>
            <person name="Ruth N."/>
            <person name="Jia Y."/>
            <person name="Wang J."/>
            <person name="Qiao C."/>
        </authorList>
    </citation>
    <scope>NUCLEOTIDE SEQUENCE [LARGE SCALE GENOMIC DNA]</scope>
    <source>
        <strain evidence="2 3">YC-RL4</strain>
    </source>
</reference>
<dbReference type="Proteomes" id="UP000077143">
    <property type="component" value="Chromosome"/>
</dbReference>
<gene>
    <name evidence="2" type="ORF">A7U43_10935</name>
</gene>
<dbReference type="OrthoDB" id="4735935at2"/>
<dbReference type="EMBL" id="CP015596">
    <property type="protein sequence ID" value="ANE79766.1"/>
    <property type="molecule type" value="Genomic_DNA"/>
</dbReference>
<dbReference type="RefSeq" id="WP_067994686.1">
    <property type="nucleotide sequence ID" value="NZ_CP015596.1"/>
</dbReference>
<feature type="region of interest" description="Disordered" evidence="1">
    <location>
        <begin position="1"/>
        <end position="28"/>
    </location>
</feature>
<accession>A0A172UL80</accession>
<evidence type="ECO:0000256" key="1">
    <source>
        <dbReference type="SAM" id="MobiDB-lite"/>
    </source>
</evidence>
<dbReference type="STRING" id="1682113.A7U43_10935"/>
<sequence length="74" mass="7997">MADNSWTVQIGEIDDPGNTGVPPVPTEVYQGDEEGARAEYAERSGEAREKGYRYVMLRHTGAVVECWGTPPAAG</sequence>
<evidence type="ECO:0000313" key="3">
    <source>
        <dbReference type="Proteomes" id="UP000077143"/>
    </source>
</evidence>